<dbReference type="AlphaFoldDB" id="A0A4Z2G6D7"/>
<keyword evidence="3" id="KW-1185">Reference proteome</keyword>
<evidence type="ECO:0000313" key="3">
    <source>
        <dbReference type="Proteomes" id="UP000314294"/>
    </source>
</evidence>
<proteinExistence type="predicted"/>
<sequence length="146" mass="15788">MDIGPLLRERGGWTSAASPQEDRFFFTFFAPLLLTVLTVSCMQTASQRQEPRTGDSPSRTFGSGGAESRGDDQVGADSSLVVSSSWSLRCVPPVSDTPGTGRGGRVLLLSEDGEGGGAWTRERSHKHRIPGMYVQLKITQVCWKKG</sequence>
<accession>A0A4Z2G6D7</accession>
<comment type="caution">
    <text evidence="2">The sequence shown here is derived from an EMBL/GenBank/DDBJ whole genome shotgun (WGS) entry which is preliminary data.</text>
</comment>
<evidence type="ECO:0000313" key="2">
    <source>
        <dbReference type="EMBL" id="TNN49079.1"/>
    </source>
</evidence>
<gene>
    <name evidence="2" type="ORF">EYF80_040684</name>
</gene>
<name>A0A4Z2G6D7_9TELE</name>
<feature type="region of interest" description="Disordered" evidence="1">
    <location>
        <begin position="45"/>
        <end position="78"/>
    </location>
</feature>
<dbReference type="Proteomes" id="UP000314294">
    <property type="component" value="Unassembled WGS sequence"/>
</dbReference>
<dbReference type="EMBL" id="SRLO01000669">
    <property type="protein sequence ID" value="TNN49079.1"/>
    <property type="molecule type" value="Genomic_DNA"/>
</dbReference>
<reference evidence="2 3" key="1">
    <citation type="submission" date="2019-03" db="EMBL/GenBank/DDBJ databases">
        <title>First draft genome of Liparis tanakae, snailfish: a comprehensive survey of snailfish specific genes.</title>
        <authorList>
            <person name="Kim W."/>
            <person name="Song I."/>
            <person name="Jeong J.-H."/>
            <person name="Kim D."/>
            <person name="Kim S."/>
            <person name="Ryu S."/>
            <person name="Song J.Y."/>
            <person name="Lee S.K."/>
        </authorList>
    </citation>
    <scope>NUCLEOTIDE SEQUENCE [LARGE SCALE GENOMIC DNA]</scope>
    <source>
        <tissue evidence="2">Muscle</tissue>
    </source>
</reference>
<organism evidence="2 3">
    <name type="scientific">Liparis tanakae</name>
    <name type="common">Tanaka's snailfish</name>
    <dbReference type="NCBI Taxonomy" id="230148"/>
    <lineage>
        <taxon>Eukaryota</taxon>
        <taxon>Metazoa</taxon>
        <taxon>Chordata</taxon>
        <taxon>Craniata</taxon>
        <taxon>Vertebrata</taxon>
        <taxon>Euteleostomi</taxon>
        <taxon>Actinopterygii</taxon>
        <taxon>Neopterygii</taxon>
        <taxon>Teleostei</taxon>
        <taxon>Neoteleostei</taxon>
        <taxon>Acanthomorphata</taxon>
        <taxon>Eupercaria</taxon>
        <taxon>Perciformes</taxon>
        <taxon>Cottioidei</taxon>
        <taxon>Cottales</taxon>
        <taxon>Liparidae</taxon>
        <taxon>Liparis</taxon>
    </lineage>
</organism>
<evidence type="ECO:0000256" key="1">
    <source>
        <dbReference type="SAM" id="MobiDB-lite"/>
    </source>
</evidence>
<protein>
    <submittedName>
        <fullName evidence="2">Uncharacterized protein</fullName>
    </submittedName>
</protein>